<dbReference type="GO" id="GO:0045490">
    <property type="term" value="P:pectin catabolic process"/>
    <property type="evidence" value="ECO:0007669"/>
    <property type="project" value="UniProtKB-UniRule"/>
</dbReference>
<dbReference type="STRING" id="3818.A0A444Z3Y1"/>
<proteinExistence type="inferred from homology"/>
<dbReference type="Proteomes" id="UP000289738">
    <property type="component" value="Chromosome B05"/>
</dbReference>
<evidence type="ECO:0000256" key="8">
    <source>
        <dbReference type="ARBA" id="ARBA00022801"/>
    </source>
</evidence>
<evidence type="ECO:0000256" key="4">
    <source>
        <dbReference type="ARBA" id="ARBA00013229"/>
    </source>
</evidence>
<accession>A0A444Z3Y1</accession>
<dbReference type="SMR" id="A0A444Z3Y1"/>
<evidence type="ECO:0000313" key="15">
    <source>
        <dbReference type="Proteomes" id="UP000289738"/>
    </source>
</evidence>
<dbReference type="UniPathway" id="UPA00545">
    <property type="reaction ID" value="UER00823"/>
</dbReference>
<evidence type="ECO:0000313" key="14">
    <source>
        <dbReference type="EMBL" id="RYR08903.1"/>
    </source>
</evidence>
<dbReference type="SUPFAM" id="SSF51126">
    <property type="entry name" value="Pectin lyase-like"/>
    <property type="match status" value="1"/>
</dbReference>
<evidence type="ECO:0000256" key="9">
    <source>
        <dbReference type="ARBA" id="ARBA00023085"/>
    </source>
</evidence>
<feature type="signal peptide" evidence="12">
    <location>
        <begin position="1"/>
        <end position="30"/>
    </location>
</feature>
<feature type="active site" evidence="11">
    <location>
        <position position="228"/>
    </location>
</feature>
<protein>
    <recommendedName>
        <fullName evidence="4 12">Pectinesterase</fullName>
        <ecNumber evidence="4 12">3.1.1.11</ecNumber>
    </recommendedName>
</protein>
<comment type="similarity">
    <text evidence="3">Belongs to the pectinesterase family.</text>
</comment>
<evidence type="ECO:0000256" key="3">
    <source>
        <dbReference type="ARBA" id="ARBA00008891"/>
    </source>
</evidence>
<dbReference type="PANTHER" id="PTHR31321:SF87">
    <property type="entry name" value="PECTINESTERASE 63-RELATED"/>
    <property type="match status" value="1"/>
</dbReference>
<dbReference type="InterPro" id="IPR012334">
    <property type="entry name" value="Pectin_lyas_fold"/>
</dbReference>
<evidence type="ECO:0000256" key="2">
    <source>
        <dbReference type="ARBA" id="ARBA00005184"/>
    </source>
</evidence>
<dbReference type="Pfam" id="PF01095">
    <property type="entry name" value="Pectinesterase"/>
    <property type="match status" value="1"/>
</dbReference>
<comment type="pathway">
    <text evidence="2 12">Glycan metabolism; pectin degradation; 2-dehydro-3-deoxy-D-gluconate from pectin: step 1/5.</text>
</comment>
<dbReference type="EC" id="3.1.1.11" evidence="4 12"/>
<evidence type="ECO:0000256" key="5">
    <source>
        <dbReference type="ARBA" id="ARBA00022512"/>
    </source>
</evidence>
<evidence type="ECO:0000256" key="1">
    <source>
        <dbReference type="ARBA" id="ARBA00004191"/>
    </source>
</evidence>
<keyword evidence="6" id="KW-0964">Secreted</keyword>
<comment type="catalytic activity">
    <reaction evidence="10 12">
        <text>[(1-&gt;4)-alpha-D-galacturonosyl methyl ester](n) + n H2O = [(1-&gt;4)-alpha-D-galacturonosyl](n) + n methanol + n H(+)</text>
        <dbReference type="Rhea" id="RHEA:22380"/>
        <dbReference type="Rhea" id="RHEA-COMP:14570"/>
        <dbReference type="Rhea" id="RHEA-COMP:14573"/>
        <dbReference type="ChEBI" id="CHEBI:15377"/>
        <dbReference type="ChEBI" id="CHEBI:15378"/>
        <dbReference type="ChEBI" id="CHEBI:17790"/>
        <dbReference type="ChEBI" id="CHEBI:140522"/>
        <dbReference type="ChEBI" id="CHEBI:140523"/>
        <dbReference type="EC" id="3.1.1.11"/>
    </reaction>
</comment>
<keyword evidence="7 12" id="KW-0732">Signal</keyword>
<dbReference type="InterPro" id="IPR000070">
    <property type="entry name" value="Pectinesterase_cat"/>
</dbReference>
<dbReference type="InterPro" id="IPR033131">
    <property type="entry name" value="Pectinesterase_Asp_AS"/>
</dbReference>
<dbReference type="GO" id="GO:0030599">
    <property type="term" value="F:pectinesterase activity"/>
    <property type="evidence" value="ECO:0007669"/>
    <property type="project" value="UniProtKB-UniRule"/>
</dbReference>
<dbReference type="GO" id="GO:0042545">
    <property type="term" value="P:cell wall modification"/>
    <property type="evidence" value="ECO:0007669"/>
    <property type="project" value="UniProtKB-UniRule"/>
</dbReference>
<evidence type="ECO:0000256" key="6">
    <source>
        <dbReference type="ARBA" id="ARBA00022525"/>
    </source>
</evidence>
<dbReference type="OrthoDB" id="2019149at2759"/>
<keyword evidence="15" id="KW-1185">Reference proteome</keyword>
<feature type="domain" description="Pectinesterase catalytic" evidence="13">
    <location>
        <begin position="76"/>
        <end position="362"/>
    </location>
</feature>
<evidence type="ECO:0000256" key="7">
    <source>
        <dbReference type="ARBA" id="ARBA00022729"/>
    </source>
</evidence>
<dbReference type="PANTHER" id="PTHR31321">
    <property type="entry name" value="ACYL-COA THIOESTER HYDROLASE YBHC-RELATED"/>
    <property type="match status" value="1"/>
</dbReference>
<comment type="caution">
    <text evidence="14">The sequence shown here is derived from an EMBL/GenBank/DDBJ whole genome shotgun (WGS) entry which is preliminary data.</text>
</comment>
<dbReference type="InterPro" id="IPR011050">
    <property type="entry name" value="Pectin_lyase_fold/virulence"/>
</dbReference>
<gene>
    <name evidence="14" type="ORF">Ahy_B05g076774</name>
</gene>
<dbReference type="EMBL" id="SDMP01000015">
    <property type="protein sequence ID" value="RYR08903.1"/>
    <property type="molecule type" value="Genomic_DNA"/>
</dbReference>
<keyword evidence="8 12" id="KW-0378">Hydrolase</keyword>
<keyword evidence="9 12" id="KW-0063">Aspartyl esterase</keyword>
<evidence type="ECO:0000256" key="11">
    <source>
        <dbReference type="PROSITE-ProRule" id="PRU10040"/>
    </source>
</evidence>
<comment type="subcellular location">
    <subcellularLocation>
        <location evidence="1">Secreted</location>
        <location evidence="1">Cell wall</location>
    </subcellularLocation>
</comment>
<dbReference type="Gramene" id="arahy.Tifrunner.gnm2.ann2.Ah15g304400.1">
    <property type="protein sequence ID" value="arahy.Tifrunner.gnm2.ann2.Ah15g304400.1-CDS"/>
    <property type="gene ID" value="arahy.Tifrunner.gnm2.ann2.Ah15g304400"/>
</dbReference>
<name>A0A444Z3Y1_ARAHY</name>
<dbReference type="FunFam" id="2.160.20.10:FF:000008">
    <property type="entry name" value="Pectinesterase"/>
    <property type="match status" value="1"/>
</dbReference>
<evidence type="ECO:0000256" key="12">
    <source>
        <dbReference type="RuleBase" id="RU000589"/>
    </source>
</evidence>
<evidence type="ECO:0000256" key="10">
    <source>
        <dbReference type="ARBA" id="ARBA00047928"/>
    </source>
</evidence>
<dbReference type="Gene3D" id="2.160.20.10">
    <property type="entry name" value="Single-stranded right-handed beta-helix, Pectin lyase-like"/>
    <property type="match status" value="1"/>
</dbReference>
<sequence length="372" mass="40350">MATKPRNSNTKVSLMVMVTIILTTSNVVLCDDKTPVPTDRGQLESWFNQNVGPLEQRKSTLDPALVAAEQGPKVIKVMQDGSGDFKTITDAVNSVPSGNAKRVIISIGAGNYNEKIKIERTKNFITFYGAPGGNLPTLSYGGTAQQYGTVDSATLIVESDYFVAANIQISNTAPRPDGKRPGAQAVALRISGDKATFYNCKVLGFQDTICDDRHRHFFKNCLVQGTVDFIFGSGRSLYLNTELRVLGDSGMTVIVAQARTMDSQDTAYAFVHCDVTGTGTGSYLGRAWMSNPKVIFAYTTMTSVINPVGWSDNMHTEYDRTLYFGEYKNSGAGAAPAGRAKFSKQLSDAEAQPFLNLGFIDGSTWLLPPPRV</sequence>
<feature type="chain" id="PRO_5018822129" description="Pectinesterase" evidence="12">
    <location>
        <begin position="31"/>
        <end position="372"/>
    </location>
</feature>
<reference evidence="14 15" key="1">
    <citation type="submission" date="2019-01" db="EMBL/GenBank/DDBJ databases">
        <title>Sequencing of cultivated peanut Arachis hypogaea provides insights into genome evolution and oil improvement.</title>
        <authorList>
            <person name="Chen X."/>
        </authorList>
    </citation>
    <scope>NUCLEOTIDE SEQUENCE [LARGE SCALE GENOMIC DNA]</scope>
    <source>
        <strain evidence="15">cv. Fuhuasheng</strain>
        <tissue evidence="14">Leaves</tissue>
    </source>
</reference>
<keyword evidence="5" id="KW-0134">Cell wall</keyword>
<organism evidence="14 15">
    <name type="scientific">Arachis hypogaea</name>
    <name type="common">Peanut</name>
    <dbReference type="NCBI Taxonomy" id="3818"/>
    <lineage>
        <taxon>Eukaryota</taxon>
        <taxon>Viridiplantae</taxon>
        <taxon>Streptophyta</taxon>
        <taxon>Embryophyta</taxon>
        <taxon>Tracheophyta</taxon>
        <taxon>Spermatophyta</taxon>
        <taxon>Magnoliopsida</taxon>
        <taxon>eudicotyledons</taxon>
        <taxon>Gunneridae</taxon>
        <taxon>Pentapetalae</taxon>
        <taxon>rosids</taxon>
        <taxon>fabids</taxon>
        <taxon>Fabales</taxon>
        <taxon>Fabaceae</taxon>
        <taxon>Papilionoideae</taxon>
        <taxon>50 kb inversion clade</taxon>
        <taxon>dalbergioids sensu lato</taxon>
        <taxon>Dalbergieae</taxon>
        <taxon>Pterocarpus clade</taxon>
        <taxon>Arachis</taxon>
    </lineage>
</organism>
<evidence type="ECO:0000259" key="13">
    <source>
        <dbReference type="Pfam" id="PF01095"/>
    </source>
</evidence>
<dbReference type="AlphaFoldDB" id="A0A444Z3Y1"/>
<dbReference type="PROSITE" id="PS00503">
    <property type="entry name" value="PECTINESTERASE_2"/>
    <property type="match status" value="1"/>
</dbReference>